<reference evidence="5 6" key="1">
    <citation type="submission" date="2017-12" db="EMBL/GenBank/DDBJ databases">
        <title>Comparative genomics of Botrytis spp.</title>
        <authorList>
            <person name="Valero-Jimenez C.A."/>
            <person name="Tapia P."/>
            <person name="Veloso J."/>
            <person name="Silva-Moreno E."/>
            <person name="Staats M."/>
            <person name="Valdes J.H."/>
            <person name="Van Kan J.A.L."/>
        </authorList>
    </citation>
    <scope>NUCLEOTIDE SEQUENCE [LARGE SCALE GENOMIC DNA]</scope>
    <source>
        <strain evidence="5 6">Be9601</strain>
    </source>
</reference>
<dbReference type="InterPro" id="IPR016461">
    <property type="entry name" value="COMT-like"/>
</dbReference>
<dbReference type="AlphaFoldDB" id="A0A4Z1ICA3"/>
<dbReference type="GO" id="GO:0032259">
    <property type="term" value="P:methylation"/>
    <property type="evidence" value="ECO:0007669"/>
    <property type="project" value="UniProtKB-KW"/>
</dbReference>
<dbReference type="PANTHER" id="PTHR43712">
    <property type="entry name" value="PUTATIVE (AFU_ORTHOLOGUE AFUA_4G14580)-RELATED"/>
    <property type="match status" value="1"/>
</dbReference>
<keyword evidence="1" id="KW-0489">Methyltransferase</keyword>
<dbReference type="PROSITE" id="PS51683">
    <property type="entry name" value="SAM_OMT_II"/>
    <property type="match status" value="1"/>
</dbReference>
<dbReference type="Pfam" id="PF00891">
    <property type="entry name" value="Methyltransf_2"/>
    <property type="match status" value="1"/>
</dbReference>
<evidence type="ECO:0000256" key="1">
    <source>
        <dbReference type="ARBA" id="ARBA00022603"/>
    </source>
</evidence>
<name>A0A4Z1ICA3_9HELO</name>
<dbReference type="SUPFAM" id="SSF53335">
    <property type="entry name" value="S-adenosyl-L-methionine-dependent methyltransferases"/>
    <property type="match status" value="1"/>
</dbReference>
<dbReference type="Gene3D" id="3.40.50.150">
    <property type="entry name" value="Vaccinia Virus protein VP39"/>
    <property type="match status" value="1"/>
</dbReference>
<evidence type="ECO:0000259" key="4">
    <source>
        <dbReference type="Pfam" id="PF00891"/>
    </source>
</evidence>
<keyword evidence="3" id="KW-0949">S-adenosyl-L-methionine</keyword>
<evidence type="ECO:0000313" key="6">
    <source>
        <dbReference type="Proteomes" id="UP000297229"/>
    </source>
</evidence>
<sequence length="170" mass="19252">MATTRIVELATQVAENTKRVDELHFIVQNLPKVIEGAESKLDASIADRVTFQGCDFFTPRTVVADAYLFRWIFHNWPDKYVVAILRTLVPVMKTGARVIVNEILNPPSNSLSLSSERSLDIIMLSMLNPREREAEEWQDLFLEADPRFGGLKILKPIGASLAIIEAIWQE</sequence>
<dbReference type="Proteomes" id="UP000297229">
    <property type="component" value="Unassembled WGS sequence"/>
</dbReference>
<dbReference type="GO" id="GO:0008171">
    <property type="term" value="F:O-methyltransferase activity"/>
    <property type="evidence" value="ECO:0007669"/>
    <property type="project" value="InterPro"/>
</dbReference>
<dbReference type="InterPro" id="IPR029063">
    <property type="entry name" value="SAM-dependent_MTases_sf"/>
</dbReference>
<keyword evidence="6" id="KW-1185">Reference proteome</keyword>
<evidence type="ECO:0000256" key="3">
    <source>
        <dbReference type="ARBA" id="ARBA00022691"/>
    </source>
</evidence>
<comment type="caution">
    <text evidence="5">The sequence shown here is derived from an EMBL/GenBank/DDBJ whole genome shotgun (WGS) entry which is preliminary data.</text>
</comment>
<dbReference type="PANTHER" id="PTHR43712:SF5">
    <property type="entry name" value="O-METHYLTRANSFERASE ASQN-RELATED"/>
    <property type="match status" value="1"/>
</dbReference>
<evidence type="ECO:0000313" key="5">
    <source>
        <dbReference type="EMBL" id="TGO58915.1"/>
    </source>
</evidence>
<organism evidence="5 6">
    <name type="scientific">Botrytis elliptica</name>
    <dbReference type="NCBI Taxonomy" id="278938"/>
    <lineage>
        <taxon>Eukaryota</taxon>
        <taxon>Fungi</taxon>
        <taxon>Dikarya</taxon>
        <taxon>Ascomycota</taxon>
        <taxon>Pezizomycotina</taxon>
        <taxon>Leotiomycetes</taxon>
        <taxon>Helotiales</taxon>
        <taxon>Sclerotiniaceae</taxon>
        <taxon>Botrytis</taxon>
    </lineage>
</organism>
<accession>A0A4Z1ICA3</accession>
<dbReference type="EMBL" id="PQXM01001268">
    <property type="protein sequence ID" value="TGO58915.1"/>
    <property type="molecule type" value="Genomic_DNA"/>
</dbReference>
<gene>
    <name evidence="5" type="ORF">BELL_1270g00020</name>
</gene>
<dbReference type="InterPro" id="IPR001077">
    <property type="entry name" value="COMT_C"/>
</dbReference>
<feature type="domain" description="O-methyltransferase C-terminal" evidence="4">
    <location>
        <begin position="21"/>
        <end position="144"/>
    </location>
</feature>
<evidence type="ECO:0000256" key="2">
    <source>
        <dbReference type="ARBA" id="ARBA00022679"/>
    </source>
</evidence>
<keyword evidence="2" id="KW-0808">Transferase</keyword>
<proteinExistence type="predicted"/>
<protein>
    <recommendedName>
        <fullName evidence="4">O-methyltransferase C-terminal domain-containing protein</fullName>
    </recommendedName>
</protein>